<proteinExistence type="predicted"/>
<sequence length="290" mass="31598">MIDATALALVGTAGAAANVAGLGLQLADMGITEKHNAKPNTDDDILNICVQFTTAAQQDLEQFYDCVAHSPAGLEKYENLSQALTLKIARLSALMTPKSNAPKPALHKMVNACKRALSPRCFDERYREVKALHADLQQYSHDIIKVQTATARNENMQAKKRTAGKDLKDLNAVVTEAEKSGELAKLTDRERTAFFEEKAQEYIPNPKDSPPPNIHVRRTSPTGSGASSPARKLQVLSSQAGQGEGGHGNTTYEIQMSSVKTRAEENQSENQNENPFTHCSKHGMSVDITR</sequence>
<name>A0A0W0FQT3_MONRR</name>
<accession>A0A0W0FQT3</accession>
<organism evidence="2 3">
    <name type="scientific">Moniliophthora roreri</name>
    <name type="common">Frosty pod rot fungus</name>
    <name type="synonym">Monilia roreri</name>
    <dbReference type="NCBI Taxonomy" id="221103"/>
    <lineage>
        <taxon>Eukaryota</taxon>
        <taxon>Fungi</taxon>
        <taxon>Dikarya</taxon>
        <taxon>Basidiomycota</taxon>
        <taxon>Agaricomycotina</taxon>
        <taxon>Agaricomycetes</taxon>
        <taxon>Agaricomycetidae</taxon>
        <taxon>Agaricales</taxon>
        <taxon>Marasmiineae</taxon>
        <taxon>Marasmiaceae</taxon>
        <taxon>Moniliophthora</taxon>
    </lineage>
</organism>
<gene>
    <name evidence="2" type="ORF">WG66_8718</name>
</gene>
<evidence type="ECO:0000313" key="2">
    <source>
        <dbReference type="EMBL" id="KTB38713.1"/>
    </source>
</evidence>
<protein>
    <submittedName>
        <fullName evidence="2">Uncharacterized protein</fullName>
    </submittedName>
</protein>
<dbReference type="AlphaFoldDB" id="A0A0W0FQT3"/>
<reference evidence="2 3" key="1">
    <citation type="submission" date="2015-12" db="EMBL/GenBank/DDBJ databases">
        <title>Draft genome sequence of Moniliophthora roreri, the causal agent of frosty pod rot of cacao.</title>
        <authorList>
            <person name="Aime M.C."/>
            <person name="Diaz-Valderrama J.R."/>
            <person name="Kijpornyongpan T."/>
            <person name="Phillips-Mora W."/>
        </authorList>
    </citation>
    <scope>NUCLEOTIDE SEQUENCE [LARGE SCALE GENOMIC DNA]</scope>
    <source>
        <strain evidence="2 3">MCA 2952</strain>
    </source>
</reference>
<comment type="caution">
    <text evidence="2">The sequence shown here is derived from an EMBL/GenBank/DDBJ whole genome shotgun (WGS) entry which is preliminary data.</text>
</comment>
<feature type="compositionally biased region" description="Polar residues" evidence="1">
    <location>
        <begin position="249"/>
        <end position="260"/>
    </location>
</feature>
<evidence type="ECO:0000256" key="1">
    <source>
        <dbReference type="SAM" id="MobiDB-lite"/>
    </source>
</evidence>
<dbReference type="EMBL" id="LATX01001734">
    <property type="protein sequence ID" value="KTB38713.1"/>
    <property type="molecule type" value="Genomic_DNA"/>
</dbReference>
<feature type="region of interest" description="Disordered" evidence="1">
    <location>
        <begin position="198"/>
        <end position="290"/>
    </location>
</feature>
<evidence type="ECO:0000313" key="3">
    <source>
        <dbReference type="Proteomes" id="UP000054988"/>
    </source>
</evidence>
<dbReference type="Proteomes" id="UP000054988">
    <property type="component" value="Unassembled WGS sequence"/>
</dbReference>